<accession>A0AAE0K252</accession>
<organism evidence="2 3">
    <name type="scientific">Podospora didyma</name>
    <dbReference type="NCBI Taxonomy" id="330526"/>
    <lineage>
        <taxon>Eukaryota</taxon>
        <taxon>Fungi</taxon>
        <taxon>Dikarya</taxon>
        <taxon>Ascomycota</taxon>
        <taxon>Pezizomycotina</taxon>
        <taxon>Sordariomycetes</taxon>
        <taxon>Sordariomycetidae</taxon>
        <taxon>Sordariales</taxon>
        <taxon>Podosporaceae</taxon>
        <taxon>Podospora</taxon>
    </lineage>
</organism>
<gene>
    <name evidence="2" type="ORF">B0H63DRAFT_528960</name>
</gene>
<evidence type="ECO:0000313" key="3">
    <source>
        <dbReference type="Proteomes" id="UP001285441"/>
    </source>
</evidence>
<comment type="caution">
    <text evidence="2">The sequence shown here is derived from an EMBL/GenBank/DDBJ whole genome shotgun (WGS) entry which is preliminary data.</text>
</comment>
<reference evidence="2" key="1">
    <citation type="journal article" date="2023" name="Mol. Phylogenet. Evol.">
        <title>Genome-scale phylogeny and comparative genomics of the fungal order Sordariales.</title>
        <authorList>
            <person name="Hensen N."/>
            <person name="Bonometti L."/>
            <person name="Westerberg I."/>
            <person name="Brannstrom I.O."/>
            <person name="Guillou S."/>
            <person name="Cros-Aarteil S."/>
            <person name="Calhoun S."/>
            <person name="Haridas S."/>
            <person name="Kuo A."/>
            <person name="Mondo S."/>
            <person name="Pangilinan J."/>
            <person name="Riley R."/>
            <person name="LaButti K."/>
            <person name="Andreopoulos B."/>
            <person name="Lipzen A."/>
            <person name="Chen C."/>
            <person name="Yan M."/>
            <person name="Daum C."/>
            <person name="Ng V."/>
            <person name="Clum A."/>
            <person name="Steindorff A."/>
            <person name="Ohm R.A."/>
            <person name="Martin F."/>
            <person name="Silar P."/>
            <person name="Natvig D.O."/>
            <person name="Lalanne C."/>
            <person name="Gautier V."/>
            <person name="Ament-Velasquez S.L."/>
            <person name="Kruys A."/>
            <person name="Hutchinson M.I."/>
            <person name="Powell A.J."/>
            <person name="Barry K."/>
            <person name="Miller A.N."/>
            <person name="Grigoriev I.V."/>
            <person name="Debuchy R."/>
            <person name="Gladieux P."/>
            <person name="Hiltunen Thoren M."/>
            <person name="Johannesson H."/>
        </authorList>
    </citation>
    <scope>NUCLEOTIDE SEQUENCE</scope>
    <source>
        <strain evidence="2">CBS 232.78</strain>
    </source>
</reference>
<feature type="compositionally biased region" description="Basic and acidic residues" evidence="1">
    <location>
        <begin position="14"/>
        <end position="25"/>
    </location>
</feature>
<proteinExistence type="predicted"/>
<protein>
    <submittedName>
        <fullName evidence="2">Uncharacterized protein</fullName>
    </submittedName>
</protein>
<keyword evidence="3" id="KW-1185">Reference proteome</keyword>
<reference evidence="2" key="2">
    <citation type="submission" date="2023-06" db="EMBL/GenBank/DDBJ databases">
        <authorList>
            <consortium name="Lawrence Berkeley National Laboratory"/>
            <person name="Haridas S."/>
            <person name="Hensen N."/>
            <person name="Bonometti L."/>
            <person name="Westerberg I."/>
            <person name="Brannstrom I.O."/>
            <person name="Guillou S."/>
            <person name="Cros-Aarteil S."/>
            <person name="Calhoun S."/>
            <person name="Kuo A."/>
            <person name="Mondo S."/>
            <person name="Pangilinan J."/>
            <person name="Riley R."/>
            <person name="LaButti K."/>
            <person name="Andreopoulos B."/>
            <person name="Lipzen A."/>
            <person name="Chen C."/>
            <person name="Yanf M."/>
            <person name="Daum C."/>
            <person name="Ng V."/>
            <person name="Clum A."/>
            <person name="Steindorff A."/>
            <person name="Ohm R."/>
            <person name="Martin F."/>
            <person name="Silar P."/>
            <person name="Natvig D."/>
            <person name="Lalanne C."/>
            <person name="Gautier V."/>
            <person name="Ament-velasquez S.L."/>
            <person name="Kruys A."/>
            <person name="Hutchinson M.I."/>
            <person name="Powell A.J."/>
            <person name="Barry K."/>
            <person name="Miller A.N."/>
            <person name="Grigoriev I.V."/>
            <person name="Debuchy R."/>
            <person name="Gladieux P."/>
            <person name="Thoren M.H."/>
            <person name="Johannesson H."/>
        </authorList>
    </citation>
    <scope>NUCLEOTIDE SEQUENCE</scope>
    <source>
        <strain evidence="2">CBS 232.78</strain>
    </source>
</reference>
<sequence>MRKARQKIQSSLYPREKGPGADCKAEPVSVPSTPVGVLELLKQVNCRSKEGLKRLRNCIEQASSVELAIGHTATRTHRVSYFFRLGGKYQDEMLPMPWAKDTQIAKDFCDDGNGMPAEILATNYFVLMDVETPKKSLWMVYRYKRVVADKPAVSIKQRLNIPLIWGNRRLGKGIGGFDIIRLLDNINDWKPTRAAMLDTARLDKLMGKGEPGQVWEPHFMTPIRKELEEAWQKGC</sequence>
<feature type="region of interest" description="Disordered" evidence="1">
    <location>
        <begin position="1"/>
        <end position="27"/>
    </location>
</feature>
<evidence type="ECO:0000256" key="1">
    <source>
        <dbReference type="SAM" id="MobiDB-lite"/>
    </source>
</evidence>
<dbReference type="Proteomes" id="UP001285441">
    <property type="component" value="Unassembled WGS sequence"/>
</dbReference>
<evidence type="ECO:0000313" key="2">
    <source>
        <dbReference type="EMBL" id="KAK3368599.1"/>
    </source>
</evidence>
<dbReference type="AlphaFoldDB" id="A0AAE0K252"/>
<dbReference type="EMBL" id="JAULSW010000010">
    <property type="protein sequence ID" value="KAK3368599.1"/>
    <property type="molecule type" value="Genomic_DNA"/>
</dbReference>
<name>A0AAE0K252_9PEZI</name>